<name>A0A9E9LBM9_9BURK</name>
<evidence type="ECO:0000256" key="1">
    <source>
        <dbReference type="SAM" id="MobiDB-lite"/>
    </source>
</evidence>
<dbReference type="EMBL" id="CP098251">
    <property type="protein sequence ID" value="WAV90338.1"/>
    <property type="molecule type" value="Genomic_DNA"/>
</dbReference>
<accession>A0A9E9LBM9</accession>
<keyword evidence="2" id="KW-0812">Transmembrane</keyword>
<feature type="transmembrane region" description="Helical" evidence="2">
    <location>
        <begin position="41"/>
        <end position="62"/>
    </location>
</feature>
<protein>
    <submittedName>
        <fullName evidence="3">Uncharacterized protein</fullName>
    </submittedName>
</protein>
<gene>
    <name evidence="3" type="ORF">NB646_05545</name>
</gene>
<sequence>MSPVEQTLPPSILTDCFALLPNTTESPDTVVVVLPPSCDTAIVPVRLFVSFIAAAFVAISAVTGHRPKNDVEYPTRRIVPLPASPKTSREKRRPSRSSLNVRHSSRQR</sequence>
<proteinExistence type="predicted"/>
<feature type="region of interest" description="Disordered" evidence="1">
    <location>
        <begin position="77"/>
        <end position="108"/>
    </location>
</feature>
<keyword evidence="2" id="KW-0472">Membrane</keyword>
<evidence type="ECO:0000256" key="2">
    <source>
        <dbReference type="SAM" id="Phobius"/>
    </source>
</evidence>
<keyword evidence="2" id="KW-1133">Transmembrane helix</keyword>
<dbReference type="Proteomes" id="UP001164819">
    <property type="component" value="Chromosome"/>
</dbReference>
<organism evidence="3">
    <name type="scientific">Oxalobacter aliiformigenes</name>
    <dbReference type="NCBI Taxonomy" id="2946593"/>
    <lineage>
        <taxon>Bacteria</taxon>
        <taxon>Pseudomonadati</taxon>
        <taxon>Pseudomonadota</taxon>
        <taxon>Betaproteobacteria</taxon>
        <taxon>Burkholderiales</taxon>
        <taxon>Oxalobacteraceae</taxon>
        <taxon>Oxalobacter</taxon>
    </lineage>
</organism>
<evidence type="ECO:0000313" key="3">
    <source>
        <dbReference type="EMBL" id="WAV90338.1"/>
    </source>
</evidence>
<reference evidence="3" key="1">
    <citation type="journal article" date="2022" name="Front. Microbiol.">
        <title>New perspectives on an old grouping: The genomic and phenotypic variability of Oxalobacter formigenes and the implications for calcium oxalate stone prevention.</title>
        <authorList>
            <person name="Chmiel J.A."/>
            <person name="Carr C."/>
            <person name="Stuivenberg G.A."/>
            <person name="Venema R."/>
            <person name="Chanyi R.M."/>
            <person name="Al K.F."/>
            <person name="Giguere D."/>
            <person name="Say H."/>
            <person name="Akouris P.P."/>
            <person name="Dominguez Romero S.A."/>
            <person name="Kwong A."/>
            <person name="Tai V."/>
            <person name="Koval S.F."/>
            <person name="Razvi H."/>
            <person name="Bjazevic J."/>
            <person name="Burton J.P."/>
        </authorList>
    </citation>
    <scope>NUCLEOTIDE SEQUENCE</scope>
    <source>
        <strain evidence="3">OxK</strain>
    </source>
</reference>
<dbReference type="RefSeq" id="WP_269315441.1">
    <property type="nucleotide sequence ID" value="NZ_CP098251.1"/>
</dbReference>
<dbReference type="AlphaFoldDB" id="A0A9E9LBM9"/>